<protein>
    <submittedName>
        <fullName evidence="5">Phage repressor protein C, contains Cro/C1-type HTH and peptisase s24 domains</fullName>
    </submittedName>
</protein>
<keyword evidence="1" id="KW-0805">Transcription regulation</keyword>
<evidence type="ECO:0000256" key="2">
    <source>
        <dbReference type="ARBA" id="ARBA00023125"/>
    </source>
</evidence>
<dbReference type="CDD" id="cd06529">
    <property type="entry name" value="S24_LexA-like"/>
    <property type="match status" value="1"/>
</dbReference>
<evidence type="ECO:0000256" key="3">
    <source>
        <dbReference type="ARBA" id="ARBA00023163"/>
    </source>
</evidence>
<keyword evidence="3" id="KW-0804">Transcription</keyword>
<dbReference type="RefSeq" id="WP_073410384.1">
    <property type="nucleotide sequence ID" value="NZ_FQWH01000009.1"/>
</dbReference>
<keyword evidence="2" id="KW-0238">DNA-binding</keyword>
<dbReference type="InterPro" id="IPR036286">
    <property type="entry name" value="LexA/Signal_pep-like_sf"/>
</dbReference>
<sequence length="222" mass="25202">MDKILAPIKQRIIQYIEYKNFEKKSFYALHALSASNFRGKSLESEVGGDVIAKISTSYSEINLEWLLTGKGKMLKEKREDIDAEIKQINEIPLIPIEAMADFGREEQQIAEYDNSNGYKIPELEGKGVKYFIRVSGSSMHPKYSNGDLLACKPLHDLSFFQWGKTYVLDTEQGAVVKRLFPCADNEEYLECHSDNKDHYPPFKIPKTSVKAVSIVVGVITLE</sequence>
<dbReference type="GO" id="GO:0003677">
    <property type="term" value="F:DNA binding"/>
    <property type="evidence" value="ECO:0007669"/>
    <property type="project" value="UniProtKB-KW"/>
</dbReference>
<dbReference type="InterPro" id="IPR039418">
    <property type="entry name" value="LexA-like"/>
</dbReference>
<evidence type="ECO:0000259" key="4">
    <source>
        <dbReference type="Pfam" id="PF00717"/>
    </source>
</evidence>
<reference evidence="5 6" key="1">
    <citation type="submission" date="2016-11" db="EMBL/GenBank/DDBJ databases">
        <authorList>
            <person name="Jaros S."/>
            <person name="Januszkiewicz K."/>
            <person name="Wedrychowicz H."/>
        </authorList>
    </citation>
    <scope>NUCLEOTIDE SEQUENCE [LARGE SCALE GENOMIC DNA]</scope>
    <source>
        <strain evidence="5 6">DSM 6792</strain>
    </source>
</reference>
<dbReference type="Pfam" id="PF00717">
    <property type="entry name" value="Peptidase_S24"/>
    <property type="match status" value="1"/>
</dbReference>
<dbReference type="InterPro" id="IPR015927">
    <property type="entry name" value="Peptidase_S24_S26A/B/C"/>
</dbReference>
<dbReference type="PANTHER" id="PTHR40661">
    <property type="match status" value="1"/>
</dbReference>
<dbReference type="SUPFAM" id="SSF51306">
    <property type="entry name" value="LexA/Signal peptidase"/>
    <property type="match status" value="1"/>
</dbReference>
<organism evidence="5 6">
    <name type="scientific">Flavobacterium johnsoniae</name>
    <name type="common">Cytophaga johnsonae</name>
    <dbReference type="NCBI Taxonomy" id="986"/>
    <lineage>
        <taxon>Bacteria</taxon>
        <taxon>Pseudomonadati</taxon>
        <taxon>Bacteroidota</taxon>
        <taxon>Flavobacteriia</taxon>
        <taxon>Flavobacteriales</taxon>
        <taxon>Flavobacteriaceae</taxon>
        <taxon>Flavobacterium</taxon>
    </lineage>
</organism>
<name>A0A1M5S5Z5_FLAJO</name>
<evidence type="ECO:0000313" key="5">
    <source>
        <dbReference type="EMBL" id="SHH34052.1"/>
    </source>
</evidence>
<dbReference type="Gene3D" id="2.10.109.10">
    <property type="entry name" value="Umud Fragment, subunit A"/>
    <property type="match status" value="1"/>
</dbReference>
<proteinExistence type="predicted"/>
<evidence type="ECO:0000313" key="6">
    <source>
        <dbReference type="Proteomes" id="UP000184112"/>
    </source>
</evidence>
<feature type="domain" description="Peptidase S24/S26A/S26B/S26C" evidence="4">
    <location>
        <begin position="103"/>
        <end position="214"/>
    </location>
</feature>
<dbReference type="EMBL" id="FQWH01000009">
    <property type="protein sequence ID" value="SHH34052.1"/>
    <property type="molecule type" value="Genomic_DNA"/>
</dbReference>
<accession>A0A1M5S5Z5</accession>
<evidence type="ECO:0000256" key="1">
    <source>
        <dbReference type="ARBA" id="ARBA00023015"/>
    </source>
</evidence>
<dbReference type="PANTHER" id="PTHR40661:SF3">
    <property type="entry name" value="FELS-1 PROPHAGE TRANSCRIPTIONAL REGULATOR"/>
    <property type="match status" value="1"/>
</dbReference>
<dbReference type="AlphaFoldDB" id="A0A1M5S5Z5"/>
<gene>
    <name evidence="5" type="ORF">SAMN05444388_109138</name>
</gene>
<dbReference type="Proteomes" id="UP000184112">
    <property type="component" value="Unassembled WGS sequence"/>
</dbReference>